<keyword evidence="6 11" id="KW-0067">ATP-binding</keyword>
<keyword evidence="9 11" id="KW-0406">Ion transport</keyword>
<keyword evidence="5 11" id="KW-0547">Nucleotide-binding</keyword>
<evidence type="ECO:0000256" key="2">
    <source>
        <dbReference type="ARBA" id="ARBA00022475"/>
    </source>
</evidence>
<evidence type="ECO:0000256" key="7">
    <source>
        <dbReference type="ARBA" id="ARBA00022958"/>
    </source>
</evidence>
<keyword evidence="1 11" id="KW-0813">Transport</keyword>
<organism evidence="12 13">
    <name type="scientific">Gloeobacter kilaueensis (strain ATCC BAA-2537 / CCAP 1431/1 / ULC 316 / JS1)</name>
    <dbReference type="NCBI Taxonomy" id="1183438"/>
    <lineage>
        <taxon>Bacteria</taxon>
        <taxon>Bacillati</taxon>
        <taxon>Cyanobacteriota</taxon>
        <taxon>Cyanophyceae</taxon>
        <taxon>Gloeobacterales</taxon>
        <taxon>Gloeobacteraceae</taxon>
        <taxon>Gloeobacter</taxon>
    </lineage>
</organism>
<dbReference type="AlphaFoldDB" id="U5QMY5"/>
<evidence type="ECO:0000313" key="12">
    <source>
        <dbReference type="EMBL" id="AGY58959.1"/>
    </source>
</evidence>
<dbReference type="STRING" id="1183438.GKIL_2713"/>
<comment type="subcellular location">
    <subcellularLocation>
        <location evidence="11">Cell inner membrane</location>
        <topology evidence="11">Single-pass membrane protein</topology>
    </subcellularLocation>
</comment>
<evidence type="ECO:0000256" key="6">
    <source>
        <dbReference type="ARBA" id="ARBA00022840"/>
    </source>
</evidence>
<keyword evidence="10 11" id="KW-0472">Membrane</keyword>
<sequence>MWTQLRPALLSVMVLTLLTGIVYPLLLAGIASLAFPFQAHGSLVTRNGRIVGSRLIGQEFTSPRYFWSRPSATTPAPYNAAASSGSNLGPTNEKLTQEGRGRIAHLRATDPTNTAPVPIDLITASGSGLDPDISPAAAHYQAGRVARARSLAPARVHALVEQQIEGRVLGFLGEPQVNVLQLNLALDALGSR</sequence>
<dbReference type="Pfam" id="PF02669">
    <property type="entry name" value="KdpC"/>
    <property type="match status" value="1"/>
</dbReference>
<keyword evidence="3 11" id="KW-0633">Potassium transport</keyword>
<dbReference type="GO" id="GO:0005524">
    <property type="term" value="F:ATP binding"/>
    <property type="evidence" value="ECO:0007669"/>
    <property type="project" value="UniProtKB-UniRule"/>
</dbReference>
<accession>U5QMY5</accession>
<reference evidence="12 13" key="1">
    <citation type="journal article" date="2013" name="PLoS ONE">
        <title>Cultivation and Complete Genome Sequencing of Gloeobacter kilaueensis sp. nov., from a Lava Cave in Kilauea Caldera, Hawai'i.</title>
        <authorList>
            <person name="Saw J.H."/>
            <person name="Schatz M."/>
            <person name="Brown M.V."/>
            <person name="Kunkel D.D."/>
            <person name="Foster J.S."/>
            <person name="Shick H."/>
            <person name="Christensen S."/>
            <person name="Hou S."/>
            <person name="Wan X."/>
            <person name="Donachie S.P."/>
        </authorList>
    </citation>
    <scope>NUCLEOTIDE SEQUENCE [LARGE SCALE GENOMIC DNA]</scope>
    <source>
        <strain evidence="13">JS</strain>
    </source>
</reference>
<dbReference type="HOGENOM" id="CLU_077094_2_0_3"/>
<comment type="subunit">
    <text evidence="11">The system is composed of three essential subunits: KdpA, KdpB and KdpC.</text>
</comment>
<dbReference type="eggNOG" id="COG2156">
    <property type="taxonomic scope" value="Bacteria"/>
</dbReference>
<comment type="function">
    <text evidence="11">Part of the high-affinity ATP-driven potassium transport (or Kdp) system, which catalyzes the hydrolysis of ATP coupled with the electrogenic transport of potassium into the cytoplasm. This subunit acts as a catalytic chaperone that increases the ATP-binding affinity of the ATP-hydrolyzing subunit KdpB by the formation of a transient KdpB/KdpC/ATP ternary complex.</text>
</comment>
<evidence type="ECO:0000256" key="5">
    <source>
        <dbReference type="ARBA" id="ARBA00022741"/>
    </source>
</evidence>
<dbReference type="InterPro" id="IPR003820">
    <property type="entry name" value="KdpC"/>
</dbReference>
<dbReference type="OrthoDB" id="9809491at2"/>
<proteinExistence type="inferred from homology"/>
<dbReference type="GO" id="GO:0008556">
    <property type="term" value="F:P-type potassium transmembrane transporter activity"/>
    <property type="evidence" value="ECO:0007669"/>
    <property type="project" value="InterPro"/>
</dbReference>
<evidence type="ECO:0000256" key="10">
    <source>
        <dbReference type="ARBA" id="ARBA00023136"/>
    </source>
</evidence>
<dbReference type="NCBIfam" id="TIGR00681">
    <property type="entry name" value="kdpC"/>
    <property type="match status" value="1"/>
</dbReference>
<protein>
    <recommendedName>
        <fullName evidence="11">Potassium-transporting ATPase KdpC subunit</fullName>
    </recommendedName>
    <alternativeName>
        <fullName evidence="11">ATP phosphohydrolase [potassium-transporting] C chain</fullName>
    </alternativeName>
    <alternativeName>
        <fullName evidence="11">Potassium-binding and translocating subunit C</fullName>
    </alternativeName>
    <alternativeName>
        <fullName evidence="11">Potassium-translocating ATPase C chain</fullName>
    </alternativeName>
</protein>
<evidence type="ECO:0000256" key="4">
    <source>
        <dbReference type="ARBA" id="ARBA00022692"/>
    </source>
</evidence>
<dbReference type="NCBIfam" id="NF001454">
    <property type="entry name" value="PRK00315.1"/>
    <property type="match status" value="1"/>
</dbReference>
<evidence type="ECO:0000313" key="13">
    <source>
        <dbReference type="Proteomes" id="UP000017396"/>
    </source>
</evidence>
<dbReference type="RefSeq" id="WP_023174167.1">
    <property type="nucleotide sequence ID" value="NC_022600.1"/>
</dbReference>
<keyword evidence="4 11" id="KW-0812">Transmembrane</keyword>
<keyword evidence="2 11" id="KW-1003">Cell membrane</keyword>
<dbReference type="KEGG" id="glj:GKIL_2713"/>
<evidence type="ECO:0000256" key="11">
    <source>
        <dbReference type="HAMAP-Rule" id="MF_00276"/>
    </source>
</evidence>
<evidence type="ECO:0000256" key="3">
    <source>
        <dbReference type="ARBA" id="ARBA00022538"/>
    </source>
</evidence>
<dbReference type="Proteomes" id="UP000017396">
    <property type="component" value="Chromosome"/>
</dbReference>
<name>U5QMY5_GLOK1</name>
<keyword evidence="13" id="KW-1185">Reference proteome</keyword>
<dbReference type="HAMAP" id="MF_00276">
    <property type="entry name" value="KdpC"/>
    <property type="match status" value="1"/>
</dbReference>
<evidence type="ECO:0000256" key="8">
    <source>
        <dbReference type="ARBA" id="ARBA00022989"/>
    </source>
</evidence>
<dbReference type="PANTHER" id="PTHR30042:SF2">
    <property type="entry name" value="POTASSIUM-TRANSPORTING ATPASE KDPC SUBUNIT"/>
    <property type="match status" value="1"/>
</dbReference>
<gene>
    <name evidence="11 12" type="primary">kdpC</name>
    <name evidence="12" type="ORF">GKIL_2713</name>
</gene>
<dbReference type="PANTHER" id="PTHR30042">
    <property type="entry name" value="POTASSIUM-TRANSPORTING ATPASE C CHAIN"/>
    <property type="match status" value="1"/>
</dbReference>
<keyword evidence="8 11" id="KW-1133">Transmembrane helix</keyword>
<dbReference type="PIRSF" id="PIRSF001296">
    <property type="entry name" value="K_ATPase_KdpC"/>
    <property type="match status" value="1"/>
</dbReference>
<evidence type="ECO:0000256" key="1">
    <source>
        <dbReference type="ARBA" id="ARBA00022448"/>
    </source>
</evidence>
<keyword evidence="7 11" id="KW-0630">Potassium</keyword>
<keyword evidence="11" id="KW-0997">Cell inner membrane</keyword>
<feature type="transmembrane region" description="Helical" evidence="11">
    <location>
        <begin position="12"/>
        <end position="37"/>
    </location>
</feature>
<dbReference type="GO" id="GO:0005886">
    <property type="term" value="C:plasma membrane"/>
    <property type="evidence" value="ECO:0007669"/>
    <property type="project" value="UniProtKB-SubCell"/>
</dbReference>
<dbReference type="GO" id="GO:0016787">
    <property type="term" value="F:hydrolase activity"/>
    <property type="evidence" value="ECO:0007669"/>
    <property type="project" value="UniProtKB-KW"/>
</dbReference>
<comment type="similarity">
    <text evidence="11">Belongs to the KdpC family.</text>
</comment>
<keyword evidence="12" id="KW-0378">Hydrolase</keyword>
<dbReference type="PATRIC" id="fig|1183438.3.peg.2673"/>
<evidence type="ECO:0000256" key="9">
    <source>
        <dbReference type="ARBA" id="ARBA00023065"/>
    </source>
</evidence>
<dbReference type="EMBL" id="CP003587">
    <property type="protein sequence ID" value="AGY58959.1"/>
    <property type="molecule type" value="Genomic_DNA"/>
</dbReference>